<dbReference type="Pfam" id="PF09365">
    <property type="entry name" value="DUF2461"/>
    <property type="match status" value="1"/>
</dbReference>
<dbReference type="InterPro" id="IPR012808">
    <property type="entry name" value="CHP02453"/>
</dbReference>
<keyword evidence="2" id="KW-1185">Reference proteome</keyword>
<dbReference type="RefSeq" id="WP_249301103.1">
    <property type="nucleotide sequence ID" value="NZ_JACRSP010000004.1"/>
</dbReference>
<protein>
    <submittedName>
        <fullName evidence="1">DUF2461 domain-containing protein</fullName>
    </submittedName>
</protein>
<dbReference type="AlphaFoldDB" id="A0A926DF08"/>
<gene>
    <name evidence="1" type="ORF">H8695_09835</name>
</gene>
<dbReference type="Proteomes" id="UP000620366">
    <property type="component" value="Unassembled WGS sequence"/>
</dbReference>
<evidence type="ECO:0000313" key="1">
    <source>
        <dbReference type="EMBL" id="MBC8536986.1"/>
    </source>
</evidence>
<dbReference type="PIRSF" id="PIRSF028451">
    <property type="entry name" value="UCP028451"/>
    <property type="match status" value="1"/>
</dbReference>
<evidence type="ECO:0000313" key="2">
    <source>
        <dbReference type="Proteomes" id="UP000620366"/>
    </source>
</evidence>
<name>A0A926DF08_9FIRM</name>
<dbReference type="EMBL" id="JACRSP010000004">
    <property type="protein sequence ID" value="MBC8536986.1"/>
    <property type="molecule type" value="Genomic_DNA"/>
</dbReference>
<accession>A0A926DF08</accession>
<comment type="caution">
    <text evidence="1">The sequence shown here is derived from an EMBL/GenBank/DDBJ whole genome shotgun (WGS) entry which is preliminary data.</text>
</comment>
<reference evidence="1" key="1">
    <citation type="submission" date="2020-08" db="EMBL/GenBank/DDBJ databases">
        <title>Genome public.</title>
        <authorList>
            <person name="Liu C."/>
            <person name="Sun Q."/>
        </authorList>
    </citation>
    <scope>NUCLEOTIDE SEQUENCE</scope>
    <source>
        <strain evidence="1">BX7</strain>
    </source>
</reference>
<dbReference type="PANTHER" id="PTHR36452">
    <property type="entry name" value="CHROMOSOME 12, WHOLE GENOME SHOTGUN SEQUENCE"/>
    <property type="match status" value="1"/>
</dbReference>
<sequence>MTFTPESLDFLFENRLQNSREWFGAHRAVYQERVVRPMRELFAALSPHMLTIDPEFMTDPIRAVSRVHRDVRRIRDGMLYRDEMWFLFVRLREEHDLPGFYFSLSPQGFWCGCGYYQAPAAVMACMREMILSGDPLFDEVLALYRTGRYQLEGEKFKRDRYPQADAERADFLNRRGISMSLESHDFSLLFSEGLADYLTERFDELVPFYRMMNRAERLAREAQIK</sequence>
<dbReference type="PANTHER" id="PTHR36452:SF1">
    <property type="entry name" value="DUF2461 DOMAIN-CONTAINING PROTEIN"/>
    <property type="match status" value="1"/>
</dbReference>
<dbReference type="InterPro" id="IPR015996">
    <property type="entry name" value="UCP028451"/>
</dbReference>
<proteinExistence type="predicted"/>
<organism evidence="1 2">
    <name type="scientific">Feifania hominis</name>
    <dbReference type="NCBI Taxonomy" id="2763660"/>
    <lineage>
        <taxon>Bacteria</taxon>
        <taxon>Bacillati</taxon>
        <taxon>Bacillota</taxon>
        <taxon>Clostridia</taxon>
        <taxon>Eubacteriales</taxon>
        <taxon>Feifaniaceae</taxon>
        <taxon>Feifania</taxon>
    </lineage>
</organism>